<reference evidence="1" key="2">
    <citation type="journal article" date="2015" name="Data Brief">
        <title>Shoot transcriptome of the giant reed, Arundo donax.</title>
        <authorList>
            <person name="Barrero R.A."/>
            <person name="Guerrero F.D."/>
            <person name="Moolhuijzen P."/>
            <person name="Goolsby J.A."/>
            <person name="Tidwell J."/>
            <person name="Bellgard S.E."/>
            <person name="Bellgard M.I."/>
        </authorList>
    </citation>
    <scope>NUCLEOTIDE SEQUENCE</scope>
    <source>
        <tissue evidence="1">Shoot tissue taken approximately 20 cm above the soil surface</tissue>
    </source>
</reference>
<name>A0A0A9FVV3_ARUDO</name>
<proteinExistence type="predicted"/>
<evidence type="ECO:0000313" key="1">
    <source>
        <dbReference type="EMBL" id="JAE15369.1"/>
    </source>
</evidence>
<dbReference type="AlphaFoldDB" id="A0A0A9FVV3"/>
<sequence length="29" mass="3419">MLGFTENPAYWFKVQRCCKDPCQNAWGKP</sequence>
<dbReference type="EMBL" id="GBRH01182527">
    <property type="protein sequence ID" value="JAE15369.1"/>
    <property type="molecule type" value="Transcribed_RNA"/>
</dbReference>
<organism evidence="1">
    <name type="scientific">Arundo donax</name>
    <name type="common">Giant reed</name>
    <name type="synonym">Donax arundinaceus</name>
    <dbReference type="NCBI Taxonomy" id="35708"/>
    <lineage>
        <taxon>Eukaryota</taxon>
        <taxon>Viridiplantae</taxon>
        <taxon>Streptophyta</taxon>
        <taxon>Embryophyta</taxon>
        <taxon>Tracheophyta</taxon>
        <taxon>Spermatophyta</taxon>
        <taxon>Magnoliopsida</taxon>
        <taxon>Liliopsida</taxon>
        <taxon>Poales</taxon>
        <taxon>Poaceae</taxon>
        <taxon>PACMAD clade</taxon>
        <taxon>Arundinoideae</taxon>
        <taxon>Arundineae</taxon>
        <taxon>Arundo</taxon>
    </lineage>
</organism>
<accession>A0A0A9FVV3</accession>
<protein>
    <submittedName>
        <fullName evidence="1">Uncharacterized protein</fullName>
    </submittedName>
</protein>
<reference evidence="1" key="1">
    <citation type="submission" date="2014-09" db="EMBL/GenBank/DDBJ databases">
        <authorList>
            <person name="Magalhaes I.L.F."/>
            <person name="Oliveira U."/>
            <person name="Santos F.R."/>
            <person name="Vidigal T.H.D.A."/>
            <person name="Brescovit A.D."/>
            <person name="Santos A.J."/>
        </authorList>
    </citation>
    <scope>NUCLEOTIDE SEQUENCE</scope>
    <source>
        <tissue evidence="1">Shoot tissue taken approximately 20 cm above the soil surface</tissue>
    </source>
</reference>